<name>A0A8T0CFA1_CORYI</name>
<evidence type="ECO:0000256" key="6">
    <source>
        <dbReference type="ARBA" id="ARBA00022502"/>
    </source>
</evidence>
<comment type="similarity">
    <text evidence="3">Belongs to the PIGX family.</text>
</comment>
<sequence>MRRRSTFIHKPEHAINPDDIVIVNQTLHFSGLRAAREERFTFGINDLPDQVRDLLTRSGSIRIRWTSQHRYGPVSPFLARSAAGLFVEFTPQEHRPNDEICVLLKTLFSYNLKCNGASQSFVSAESPLSSSKTVGHSQYYSLLPNLTQFVEFVGRTACDSESTACIQDIELLRYVSYIDIDYDGLSHNCLLTAFWEDNMNQALWDVTIKNEVLAKSEIGILSTAPANEPEDLQLEGFLIDLSQHDEPKPTIFFFPSRHHELSAQQSQEQAYHVSFDTPAGLHPTLRISFAGRSLLNEPAKVPSGSACTLYTYVTLPSFLFADEYAFPTLEPDNLFQEAHGIVSLKAISGEKDLELPDYAIERWGSTLLLELDSKLSSPKTSGDIKIPLHFRYMNSTIGGEEAVQVPWPVLFWACSSDESIDLRGNPFDRTHLGHDTMFGDDTIFYYLQPDTHARDQATESITIPVLDTNHVSYAIVEQATLLVVVAGFCYLAVRILLGIISECNWWKTVSSSRSSEDKKST</sequence>
<dbReference type="GO" id="GO:0000030">
    <property type="term" value="F:mannosyltransferase activity"/>
    <property type="evidence" value="ECO:0007669"/>
    <property type="project" value="TreeGrafter"/>
</dbReference>
<evidence type="ECO:0000256" key="7">
    <source>
        <dbReference type="ARBA" id="ARBA00022692"/>
    </source>
</evidence>
<evidence type="ECO:0000256" key="11">
    <source>
        <dbReference type="ARBA" id="ARBA00023180"/>
    </source>
</evidence>
<dbReference type="GO" id="GO:0006506">
    <property type="term" value="P:GPI anchor biosynthetic process"/>
    <property type="evidence" value="ECO:0007669"/>
    <property type="project" value="UniProtKB-KW"/>
</dbReference>
<evidence type="ECO:0000256" key="8">
    <source>
        <dbReference type="ARBA" id="ARBA00022824"/>
    </source>
</evidence>
<comment type="subcellular location">
    <subcellularLocation>
        <location evidence="1">Endoplasmic reticulum membrane</location>
        <topology evidence="1">Single-pass type III membrane protein</topology>
    </subcellularLocation>
</comment>
<gene>
    <name evidence="12" type="ORF">BT93_L5129</name>
</gene>
<keyword evidence="11" id="KW-0325">Glycoprotein</keyword>
<dbReference type="InterPro" id="IPR013233">
    <property type="entry name" value="PIG-X/PBN1"/>
</dbReference>
<keyword evidence="6" id="KW-0337">GPI-anchor biosynthesis</keyword>
<dbReference type="GO" id="GO:1990529">
    <property type="term" value="C:glycosylphosphatidylinositol-mannosyltransferase I complex"/>
    <property type="evidence" value="ECO:0007669"/>
    <property type="project" value="TreeGrafter"/>
</dbReference>
<proteinExistence type="inferred from homology"/>
<dbReference type="GO" id="GO:0005789">
    <property type="term" value="C:endoplasmic reticulum membrane"/>
    <property type="evidence" value="ECO:0007669"/>
    <property type="project" value="UniProtKB-SubCell"/>
</dbReference>
<evidence type="ECO:0000313" key="13">
    <source>
        <dbReference type="Proteomes" id="UP000806378"/>
    </source>
</evidence>
<protein>
    <recommendedName>
        <fullName evidence="5">Protein PBN1</fullName>
    </recommendedName>
    <alternativeName>
        <fullName evidence="4">Protein pbn1</fullName>
    </alternativeName>
</protein>
<comment type="caution">
    <text evidence="12">The sequence shown here is derived from an EMBL/GenBank/DDBJ whole genome shotgun (WGS) entry which is preliminary data.</text>
</comment>
<evidence type="ECO:0000256" key="9">
    <source>
        <dbReference type="ARBA" id="ARBA00022989"/>
    </source>
</evidence>
<dbReference type="EMBL" id="MU095143">
    <property type="protein sequence ID" value="KAF7846148.1"/>
    <property type="molecule type" value="Genomic_DNA"/>
</dbReference>
<keyword evidence="7" id="KW-0812">Transmembrane</keyword>
<evidence type="ECO:0000256" key="5">
    <source>
        <dbReference type="ARBA" id="ARBA00020410"/>
    </source>
</evidence>
<keyword evidence="8" id="KW-0256">Endoplasmic reticulum</keyword>
<keyword evidence="9" id="KW-1133">Transmembrane helix</keyword>
<keyword evidence="13" id="KW-1185">Reference proteome</keyword>
<dbReference type="PANTHER" id="PTHR28533">
    <property type="entry name" value="PROTEIN PBN1"/>
    <property type="match status" value="1"/>
</dbReference>
<reference evidence="12" key="1">
    <citation type="submission" date="2020-05" db="EMBL/GenBank/DDBJ databases">
        <title>WGS assembly of Corymbia citriodora subspecies variegata.</title>
        <authorList>
            <person name="Barry K."/>
            <person name="Hundley H."/>
            <person name="Shu S."/>
            <person name="Jenkins J."/>
            <person name="Grimwood J."/>
            <person name="Baten A."/>
        </authorList>
    </citation>
    <scope>NUCLEOTIDE SEQUENCE</scope>
    <source>
        <strain evidence="12">CV2-018</strain>
    </source>
</reference>
<evidence type="ECO:0000256" key="4">
    <source>
        <dbReference type="ARBA" id="ARBA00019261"/>
    </source>
</evidence>
<evidence type="ECO:0000256" key="10">
    <source>
        <dbReference type="ARBA" id="ARBA00023136"/>
    </source>
</evidence>
<accession>A0A8T0CFA1</accession>
<dbReference type="SMART" id="SM00780">
    <property type="entry name" value="PIG-X"/>
    <property type="match status" value="1"/>
</dbReference>
<dbReference type="Gramene" id="rna-gnl|WGS:JABURB|Cocit.L5129.1">
    <property type="protein sequence ID" value="cds-KAF7846148.1"/>
    <property type="gene ID" value="gene-BT93_L5129"/>
</dbReference>
<dbReference type="Pfam" id="PF08320">
    <property type="entry name" value="PIG-X"/>
    <property type="match status" value="1"/>
</dbReference>
<keyword evidence="10" id="KW-0472">Membrane</keyword>
<comment type="pathway">
    <text evidence="2">Glycolipid biosynthesis; glycosylphosphatidylinositol-anchor biosynthesis.</text>
</comment>
<dbReference type="InterPro" id="IPR042322">
    <property type="entry name" value="Pbn1"/>
</dbReference>
<organism evidence="12 13">
    <name type="scientific">Corymbia citriodora subsp. variegata</name>
    <dbReference type="NCBI Taxonomy" id="360336"/>
    <lineage>
        <taxon>Eukaryota</taxon>
        <taxon>Viridiplantae</taxon>
        <taxon>Streptophyta</taxon>
        <taxon>Embryophyta</taxon>
        <taxon>Tracheophyta</taxon>
        <taxon>Spermatophyta</taxon>
        <taxon>Magnoliopsida</taxon>
        <taxon>eudicotyledons</taxon>
        <taxon>Gunneridae</taxon>
        <taxon>Pentapetalae</taxon>
        <taxon>rosids</taxon>
        <taxon>malvids</taxon>
        <taxon>Myrtales</taxon>
        <taxon>Myrtaceae</taxon>
        <taxon>Myrtoideae</taxon>
        <taxon>Eucalypteae</taxon>
        <taxon>Corymbia</taxon>
    </lineage>
</organism>
<dbReference type="OrthoDB" id="5546453at2759"/>
<dbReference type="Proteomes" id="UP000806378">
    <property type="component" value="Unassembled WGS sequence"/>
</dbReference>
<evidence type="ECO:0000313" key="12">
    <source>
        <dbReference type="EMBL" id="KAF7846148.1"/>
    </source>
</evidence>
<evidence type="ECO:0000256" key="1">
    <source>
        <dbReference type="ARBA" id="ARBA00004643"/>
    </source>
</evidence>
<dbReference type="PANTHER" id="PTHR28533:SF1">
    <property type="entry name" value="PROTEIN PBN1"/>
    <property type="match status" value="1"/>
</dbReference>
<evidence type="ECO:0000256" key="2">
    <source>
        <dbReference type="ARBA" id="ARBA00004687"/>
    </source>
</evidence>
<evidence type="ECO:0000256" key="3">
    <source>
        <dbReference type="ARBA" id="ARBA00010345"/>
    </source>
</evidence>
<dbReference type="AlphaFoldDB" id="A0A8T0CFA1"/>